<dbReference type="SMART" id="SM00448">
    <property type="entry name" value="REC"/>
    <property type="match status" value="1"/>
</dbReference>
<reference evidence="18 19" key="1">
    <citation type="submission" date="2017-11" db="EMBL/GenBank/DDBJ databases">
        <title>Draft genome sequence of environmental isolate Aeromonas cavernicola sp. nov. MDC 2508.</title>
        <authorList>
            <person name="Colston S.M."/>
            <person name="Navarro A."/>
            <person name="Martinez-Murcia A.J."/>
            <person name="Graf J."/>
        </authorList>
    </citation>
    <scope>NUCLEOTIDE SEQUENCE [LARGE SCALE GENOMIC DNA]</scope>
    <source>
        <strain evidence="18 19">MDC 2508</strain>
    </source>
</reference>
<evidence type="ECO:0000256" key="6">
    <source>
        <dbReference type="ARBA" id="ARBA00022679"/>
    </source>
</evidence>
<dbReference type="GO" id="GO:0005886">
    <property type="term" value="C:plasma membrane"/>
    <property type="evidence" value="ECO:0007669"/>
    <property type="project" value="UniProtKB-SubCell"/>
</dbReference>
<dbReference type="PROSITE" id="PS50110">
    <property type="entry name" value="RESPONSE_REGULATORY"/>
    <property type="match status" value="1"/>
</dbReference>
<dbReference type="SUPFAM" id="SSF52172">
    <property type="entry name" value="CheY-like"/>
    <property type="match status" value="1"/>
</dbReference>
<keyword evidence="4" id="KW-1003">Cell membrane</keyword>
<keyword evidence="8 18" id="KW-0418">Kinase</keyword>
<comment type="subcellular location">
    <subcellularLocation>
        <location evidence="2">Cell membrane</location>
        <topology evidence="2">Multi-pass membrane protein</topology>
    </subcellularLocation>
</comment>
<keyword evidence="6" id="KW-0808">Transferase</keyword>
<feature type="domain" description="HAMP" evidence="17">
    <location>
        <begin position="405"/>
        <end position="458"/>
    </location>
</feature>
<feature type="modified residue" description="4-aspartylphosphate" evidence="11">
    <location>
        <position position="800"/>
    </location>
</feature>
<dbReference type="CDD" id="cd00082">
    <property type="entry name" value="HisKA"/>
    <property type="match status" value="1"/>
</dbReference>
<dbReference type="EC" id="2.7.13.3" evidence="3"/>
<dbReference type="GO" id="GO:0000155">
    <property type="term" value="F:phosphorelay sensor kinase activity"/>
    <property type="evidence" value="ECO:0007669"/>
    <property type="project" value="InterPro"/>
</dbReference>
<dbReference type="Pfam" id="PF00512">
    <property type="entry name" value="HisKA"/>
    <property type="match status" value="1"/>
</dbReference>
<evidence type="ECO:0000256" key="2">
    <source>
        <dbReference type="ARBA" id="ARBA00004651"/>
    </source>
</evidence>
<dbReference type="CDD" id="cd16922">
    <property type="entry name" value="HATPase_EvgS-ArcB-TorS-like"/>
    <property type="match status" value="1"/>
</dbReference>
<dbReference type="InterPro" id="IPR001789">
    <property type="entry name" value="Sig_transdc_resp-reg_receiver"/>
</dbReference>
<evidence type="ECO:0000313" key="19">
    <source>
        <dbReference type="Proteomes" id="UP000235861"/>
    </source>
</evidence>
<keyword evidence="12" id="KW-0175">Coiled coil</keyword>
<feature type="transmembrane region" description="Helical" evidence="13">
    <location>
        <begin position="28"/>
        <end position="49"/>
    </location>
</feature>
<feature type="domain" description="PAS" evidence="16">
    <location>
        <begin position="899"/>
        <end position="946"/>
    </location>
</feature>
<dbReference type="Proteomes" id="UP000235861">
    <property type="component" value="Unassembled WGS sequence"/>
</dbReference>
<dbReference type="Pfam" id="PF00072">
    <property type="entry name" value="Response_reg"/>
    <property type="match status" value="1"/>
</dbReference>
<dbReference type="InterPro" id="IPR000014">
    <property type="entry name" value="PAS"/>
</dbReference>
<proteinExistence type="predicted"/>
<evidence type="ECO:0000256" key="13">
    <source>
        <dbReference type="SAM" id="Phobius"/>
    </source>
</evidence>
<dbReference type="PROSITE" id="PS50112">
    <property type="entry name" value="PAS"/>
    <property type="match status" value="1"/>
</dbReference>
<evidence type="ECO:0000313" key="18">
    <source>
        <dbReference type="EMBL" id="PJG59758.1"/>
    </source>
</evidence>
<feature type="domain" description="Response regulatory" evidence="15">
    <location>
        <begin position="751"/>
        <end position="867"/>
    </location>
</feature>
<feature type="coiled-coil region" evidence="12">
    <location>
        <begin position="450"/>
        <end position="477"/>
    </location>
</feature>
<keyword evidence="9 13" id="KW-1133">Transmembrane helix</keyword>
<evidence type="ECO:0000259" key="14">
    <source>
        <dbReference type="PROSITE" id="PS50109"/>
    </source>
</evidence>
<dbReference type="InterPro" id="IPR035965">
    <property type="entry name" value="PAS-like_dom_sf"/>
</dbReference>
<dbReference type="Pfam" id="PF02518">
    <property type="entry name" value="HATPase_c"/>
    <property type="match status" value="1"/>
</dbReference>
<sequence>MSSLVTGFSIESRLMKWIFTLRGLRPQLMLAFFMLGMVPFLVITLFFLYSHGKDLTSQTSNHLVSVRNIKKSQLEDYFSNLKEQIINFSQQDFASNSIGRFYGFTGAFEKLGTTPETARARAQARYLTGSWDQLQKPAEKVNIEPAISAQILADEMYDRVHQRFHRGYADMVRKSNFSDIFLVDLNGDVVYSVTKRANFATNLLAGPYQTSGLGHTFNKMKQRLDRGEKPQQLFEFTDFDRNELTGKVVAYLATPVMQYDDVRGVVIFELLPDKLNHIMAEREGLGETGETILVGPDKRMRADAWLAPKFSVENSFSADFRPLQSPLINKSLSGQQGVGLFRSYQDDEVLAAYTQVKVFDTEWAFIAEIATREAYAPIRQLETVVIVLGAGSVLLLILFSRWLSHTITAPLHSLTAAAEQVADGALDHPITIGRTGDDIDRLAEAFRHMQRSVKEKIELIEQQTQELQQQVKLTHKQNLSLQRADKLKDELLANTSHELRTPIHGIKGMAESMLASQQALSEGQQKQLGLIIKSADSLARLVDDLLDYHQMRYGQLEIHLQPVSSKGVIRLVLDLCQHLVQAKPLTLVDVTPAELPPVLADEQRLEQVLYNLVGNAIKYTPQGKVVLSANVDEHVLRIKVTDTGIGIAAEQLDHIFEPLIQLQPDLGKQGAGLGLSITRQLVNLMGGELWVESEPSVGSTFAFTLPLATGTPTSPSLGSRQLEHPLLRQQPLILPDWESSDLPAPPEGAPRLLIVDDEPINLHILRHLLQPCGYHILPSRDGHDALAKIAAEPVDLILLDVMMPTLSGFDVCRRLREQYPKDLLPVLLLTALNQPNDIAEGFRAGANDYLVKPFCKEELFARVNALLEAKAGRASLVENHLLKQEITHRLTLQERLHQDQQRLLALLSEGTDALVFIDEQGTVQQASRVFATLLGEEPEQMAGQSLDEWLTLPLLQQWPDLDSPPQHPLNFLVAGQPEALNAHALPISLAGLSGYALTLNSARREDKHRVIALENALKNLSRQTIIDDERLLGELSRLGGEFRSLADDLIRQQDDEPLRRALVDTMKLTLEAWQQSTGKGKIVLAEKSRLWRVYMDRSSPQTRTLDKYLNLDTLPKAPRWKTVVATTEFVLTHCELSPDQRQQLQHSAHTLRQLAHRKG</sequence>
<dbReference type="SUPFAM" id="SSF158472">
    <property type="entry name" value="HAMP domain-like"/>
    <property type="match status" value="1"/>
</dbReference>
<dbReference type="Pfam" id="PF02743">
    <property type="entry name" value="dCache_1"/>
    <property type="match status" value="1"/>
</dbReference>
<dbReference type="InterPro" id="IPR003661">
    <property type="entry name" value="HisK_dim/P_dom"/>
</dbReference>
<dbReference type="Gene3D" id="3.40.50.2300">
    <property type="match status" value="1"/>
</dbReference>
<gene>
    <name evidence="18" type="ORF">CUC53_05745</name>
</gene>
<organism evidence="18 19">
    <name type="scientific">Aeromonas cavernicola</name>
    <dbReference type="NCBI Taxonomy" id="1006623"/>
    <lineage>
        <taxon>Bacteria</taxon>
        <taxon>Pseudomonadati</taxon>
        <taxon>Pseudomonadota</taxon>
        <taxon>Gammaproteobacteria</taxon>
        <taxon>Aeromonadales</taxon>
        <taxon>Aeromonadaceae</taxon>
        <taxon>Aeromonas</taxon>
    </lineage>
</organism>
<dbReference type="InterPro" id="IPR003660">
    <property type="entry name" value="HAMP_dom"/>
</dbReference>
<dbReference type="EMBL" id="PGGC01000048">
    <property type="protein sequence ID" value="PJG59758.1"/>
    <property type="molecule type" value="Genomic_DNA"/>
</dbReference>
<evidence type="ECO:0000259" key="15">
    <source>
        <dbReference type="PROSITE" id="PS50110"/>
    </source>
</evidence>
<keyword evidence="7 13" id="KW-0812">Transmembrane</keyword>
<evidence type="ECO:0000256" key="4">
    <source>
        <dbReference type="ARBA" id="ARBA00022475"/>
    </source>
</evidence>
<dbReference type="PROSITE" id="PS50885">
    <property type="entry name" value="HAMP"/>
    <property type="match status" value="1"/>
</dbReference>
<evidence type="ECO:0000256" key="10">
    <source>
        <dbReference type="ARBA" id="ARBA00023136"/>
    </source>
</evidence>
<dbReference type="SUPFAM" id="SSF47384">
    <property type="entry name" value="Homodimeric domain of signal transducing histidine kinase"/>
    <property type="match status" value="1"/>
</dbReference>
<dbReference type="Gene3D" id="3.30.565.10">
    <property type="entry name" value="Histidine kinase-like ATPase, C-terminal domain"/>
    <property type="match status" value="1"/>
</dbReference>
<evidence type="ECO:0000256" key="11">
    <source>
        <dbReference type="PROSITE-ProRule" id="PRU00169"/>
    </source>
</evidence>
<accession>A0A2H9U6Z0</accession>
<dbReference type="SUPFAM" id="SSF55785">
    <property type="entry name" value="PYP-like sensor domain (PAS domain)"/>
    <property type="match status" value="1"/>
</dbReference>
<keyword evidence="19" id="KW-1185">Reference proteome</keyword>
<dbReference type="InterPro" id="IPR033479">
    <property type="entry name" value="dCache_1"/>
</dbReference>
<dbReference type="Pfam" id="PF00672">
    <property type="entry name" value="HAMP"/>
    <property type="match status" value="1"/>
</dbReference>
<evidence type="ECO:0000259" key="16">
    <source>
        <dbReference type="PROSITE" id="PS50112"/>
    </source>
</evidence>
<dbReference type="InterPro" id="IPR004358">
    <property type="entry name" value="Sig_transdc_His_kin-like_C"/>
</dbReference>
<dbReference type="FunFam" id="3.30.565.10:FF:000006">
    <property type="entry name" value="Sensor histidine kinase WalK"/>
    <property type="match status" value="1"/>
</dbReference>
<dbReference type="InterPro" id="IPR036890">
    <property type="entry name" value="HATPase_C_sf"/>
</dbReference>
<dbReference type="PANTHER" id="PTHR43047">
    <property type="entry name" value="TWO-COMPONENT HISTIDINE PROTEIN KINASE"/>
    <property type="match status" value="1"/>
</dbReference>
<dbReference type="Gene3D" id="3.30.450.20">
    <property type="entry name" value="PAS domain"/>
    <property type="match status" value="1"/>
</dbReference>
<dbReference type="SMART" id="SM00388">
    <property type="entry name" value="HisKA"/>
    <property type="match status" value="1"/>
</dbReference>
<feature type="domain" description="Histidine kinase" evidence="14">
    <location>
        <begin position="494"/>
        <end position="709"/>
    </location>
</feature>
<evidence type="ECO:0000259" key="17">
    <source>
        <dbReference type="PROSITE" id="PS50885"/>
    </source>
</evidence>
<evidence type="ECO:0000256" key="5">
    <source>
        <dbReference type="ARBA" id="ARBA00022553"/>
    </source>
</evidence>
<evidence type="ECO:0000256" key="9">
    <source>
        <dbReference type="ARBA" id="ARBA00022989"/>
    </source>
</evidence>
<dbReference type="SMART" id="SM00387">
    <property type="entry name" value="HATPase_c"/>
    <property type="match status" value="1"/>
</dbReference>
<dbReference type="PROSITE" id="PS50109">
    <property type="entry name" value="HIS_KIN"/>
    <property type="match status" value="1"/>
</dbReference>
<dbReference type="InterPro" id="IPR036097">
    <property type="entry name" value="HisK_dim/P_sf"/>
</dbReference>
<dbReference type="Gene3D" id="1.10.287.130">
    <property type="match status" value="1"/>
</dbReference>
<dbReference type="SUPFAM" id="SSF55874">
    <property type="entry name" value="ATPase domain of HSP90 chaperone/DNA topoisomerase II/histidine kinase"/>
    <property type="match status" value="1"/>
</dbReference>
<comment type="catalytic activity">
    <reaction evidence="1">
        <text>ATP + protein L-histidine = ADP + protein N-phospho-L-histidine.</text>
        <dbReference type="EC" id="2.7.13.3"/>
    </reaction>
</comment>
<dbReference type="AlphaFoldDB" id="A0A2H9U6Z0"/>
<dbReference type="Gene3D" id="1.10.8.500">
    <property type="entry name" value="HAMP domain in histidine kinase"/>
    <property type="match status" value="1"/>
</dbReference>
<dbReference type="InterPro" id="IPR005467">
    <property type="entry name" value="His_kinase_dom"/>
</dbReference>
<dbReference type="CDD" id="cd22890">
    <property type="entry name" value="ChiS-DBD"/>
    <property type="match status" value="1"/>
</dbReference>
<dbReference type="InterPro" id="IPR011006">
    <property type="entry name" value="CheY-like_superfamily"/>
</dbReference>
<dbReference type="InterPro" id="IPR003594">
    <property type="entry name" value="HATPase_dom"/>
</dbReference>
<keyword evidence="5 11" id="KW-0597">Phosphoprotein</keyword>
<dbReference type="OrthoDB" id="9804645at2"/>
<keyword evidence="10 13" id="KW-0472">Membrane</keyword>
<dbReference type="PRINTS" id="PR00344">
    <property type="entry name" value="BCTRLSENSOR"/>
</dbReference>
<dbReference type="PANTHER" id="PTHR43047:SF72">
    <property type="entry name" value="OSMOSENSING HISTIDINE PROTEIN KINASE SLN1"/>
    <property type="match status" value="1"/>
</dbReference>
<comment type="caution">
    <text evidence="18">The sequence shown here is derived from an EMBL/GenBank/DDBJ whole genome shotgun (WGS) entry which is preliminary data.</text>
</comment>
<evidence type="ECO:0000256" key="3">
    <source>
        <dbReference type="ARBA" id="ARBA00012438"/>
    </source>
</evidence>
<protein>
    <recommendedName>
        <fullName evidence="3">histidine kinase</fullName>
        <ecNumber evidence="3">2.7.13.3</ecNumber>
    </recommendedName>
</protein>
<dbReference type="SMART" id="SM00091">
    <property type="entry name" value="PAS"/>
    <property type="match status" value="1"/>
</dbReference>
<evidence type="ECO:0000256" key="12">
    <source>
        <dbReference type="SAM" id="Coils"/>
    </source>
</evidence>
<dbReference type="SMART" id="SM00304">
    <property type="entry name" value="HAMP"/>
    <property type="match status" value="1"/>
</dbReference>
<evidence type="ECO:0000256" key="1">
    <source>
        <dbReference type="ARBA" id="ARBA00000085"/>
    </source>
</evidence>
<evidence type="ECO:0000256" key="7">
    <source>
        <dbReference type="ARBA" id="ARBA00022692"/>
    </source>
</evidence>
<dbReference type="CDD" id="cd06225">
    <property type="entry name" value="HAMP"/>
    <property type="match status" value="1"/>
</dbReference>
<dbReference type="GO" id="GO:0009927">
    <property type="term" value="F:histidine phosphotransfer kinase activity"/>
    <property type="evidence" value="ECO:0007669"/>
    <property type="project" value="TreeGrafter"/>
</dbReference>
<evidence type="ECO:0000256" key="8">
    <source>
        <dbReference type="ARBA" id="ARBA00022777"/>
    </source>
</evidence>
<name>A0A2H9U6Z0_9GAMM</name>
<feature type="transmembrane region" description="Helical" evidence="13">
    <location>
        <begin position="381"/>
        <end position="403"/>
    </location>
</feature>